<reference evidence="1" key="1">
    <citation type="submission" date="2024-02" db="EMBL/GenBank/DDBJ databases">
        <title>Metagenome Assembled Genome of Zalaria obscura JY119.</title>
        <authorList>
            <person name="Vighnesh L."/>
            <person name="Jagadeeshwari U."/>
            <person name="Venkata Ramana C."/>
            <person name="Sasikala C."/>
        </authorList>
    </citation>
    <scope>NUCLEOTIDE SEQUENCE</scope>
    <source>
        <strain evidence="1">JY119</strain>
    </source>
</reference>
<dbReference type="EMBL" id="JAMKPW020000042">
    <property type="protein sequence ID" value="KAK8195889.1"/>
    <property type="molecule type" value="Genomic_DNA"/>
</dbReference>
<comment type="caution">
    <text evidence="1">The sequence shown here is derived from an EMBL/GenBank/DDBJ whole genome shotgun (WGS) entry which is preliminary data.</text>
</comment>
<proteinExistence type="predicted"/>
<keyword evidence="2" id="KW-1185">Reference proteome</keyword>
<protein>
    <submittedName>
        <fullName evidence="1">Uncharacterized protein</fullName>
    </submittedName>
</protein>
<name>A0ACC3S6V0_9PEZI</name>
<organism evidence="1 2">
    <name type="scientific">Zalaria obscura</name>
    <dbReference type="NCBI Taxonomy" id="2024903"/>
    <lineage>
        <taxon>Eukaryota</taxon>
        <taxon>Fungi</taxon>
        <taxon>Dikarya</taxon>
        <taxon>Ascomycota</taxon>
        <taxon>Pezizomycotina</taxon>
        <taxon>Dothideomycetes</taxon>
        <taxon>Dothideomycetidae</taxon>
        <taxon>Dothideales</taxon>
        <taxon>Zalariaceae</taxon>
        <taxon>Zalaria</taxon>
    </lineage>
</organism>
<evidence type="ECO:0000313" key="1">
    <source>
        <dbReference type="EMBL" id="KAK8195889.1"/>
    </source>
</evidence>
<evidence type="ECO:0000313" key="2">
    <source>
        <dbReference type="Proteomes" id="UP001320706"/>
    </source>
</evidence>
<sequence>MTWPVEGQDTPSNSDSRAQVLGNDSEGQQIGGDDFGDDSEDGYYEAPTTQNVPTKMEDGDGGQIFSRPSSSGLSDGRLAPEDEEFLQRTSVGTSQNSELPAVRTLERPKSSGKDGTFIFGPAANPNARPSQGIPQTDSRKSVMVTPQSEIPCVTLDKDSSVGFLAQEGGAAAEAHNSPTVMNGQVSRGLAEAAGPVSRIASSEPYQGVTLPQGQTDIEHRGGGHSAAYPQNPQDSPLRYLQSMSSGENPPIITGPATVPIPKKKKSKMVKKTRRPRDAPCRPTESRLLVASPPGIQSVLQSHDQLPQEDIITFVHDPGRKAETETSGLQGLREAPTHPQPMAAGRENNDSISDNLSGNRIRTHSVEAPVPSKGVRVDSNHDSSIAAERQFMDTEDTRYTTRSKRPHLTQDHEEQSSFVLDPTDSYETAIDQHDHATGQLDSNNERAPGGQETSPSTLVFGAVSQTTGPSPVSDQPDHPNHQQPFQRPLGRTGSNEHEALHSVLTQAVNPKVTKPSFRLNPDLSKARKVRNKPRSAVGSASVEDVMKVLQLKLTERHDYTQAQLDATTSEVRNLETTCAELHEKLEAGCENETRLRDKVQELTLKLSTVKDRGKRLGKFHAGMANDLDGLRRENKDLRRGIENLLGEYQTVRGEVTSLYQQMSAASEKTSKVTRSNLDLTQDLYLEKEAATQSSAYLKKQLGEKVGLLSEERDRRVSLEEQLKTQREELTSISRAIQTSTEKVIDQILISQGQIEEHEAGTELLELLESCRQELLTVKEGQPSVLEAVGAMRGVLDSFVTRAGVRINELGSGQSEVNGAVASLDGRVMGELKALAEKLTSSEALAVENARLKERAGTLEERCKALDTSCKELDAQVTASRSVESSLKKTIAQLETIRPALLVAGSAQDATAERTTSLETENANLRGEAKKLQAEVTSVTKELNASKAVSEGILKELGNAQKGLSDAQRDLLVANNERKTTMKESERKLEQMQNHIRKQNAKLSQEQDARHQNEVRRLNNRVAQLEESIELNTRATGEMEQLKANVQLLKEQSDAKDVEIRGLTDQLTTGEAQQTSLSEELASKDAIVQQAKLEKEAALKRVKQLESEVKREELLEIEQLRELKDRSGEGTRPETGGRTEDECMHANQTFDTGLAHPKSCPSVVLQQNQPLSAERNNHNLETEKPDRSSIQDPGDGRETATESFSERYVEASFGEAPSPSGNVTESVQQRTPSVVYAPVEPKRPRKKVDRNTDTILEVSPPSALRQLRRPDRNEVTSQQHMRFSEKAIPESQNTDFLSDPFADSEEQQEPRRHDSDTSMLMPAELGSLGSLKNSLLPASQAPDEVAETQSQDEFLPFSKFSTKYEPQQVRLHQSADLDLEHTSSSPTRLLDEVPVIFAAQSENEHDRDIGVMRDSSILSPGDDTQQAIAALEDDLSQIQSRPTTSDLRKTFPQPNSASRMVPSSRPGNFEASSVEHIKWRNTTRSTHGVGQPRASPMHTFSQTIQPPKDGSSPDYMHRTAISQKIHKYGHAQPRSISAISDGSELTVLTSASGEDGPSHRKSSVALTERVHSQHDTYKRQPSAQASKGPIANKMKRSFDESTPRTPLGQQPKRRTLRSHSQRTAPQDEDHTGLSQVTSQQRLQATKPPTTDQTRMRSSSTSMNKRPKASSKRKNTKAKAGLASLAFRNRVMDPGATYGQLLECPPPPSF</sequence>
<gene>
    <name evidence="1" type="ORF">M8818_007040</name>
</gene>
<dbReference type="Proteomes" id="UP001320706">
    <property type="component" value="Unassembled WGS sequence"/>
</dbReference>
<accession>A0ACC3S6V0</accession>